<feature type="non-terminal residue" evidence="2">
    <location>
        <position position="320"/>
    </location>
</feature>
<dbReference type="PANTHER" id="PTHR35392">
    <property type="entry name" value="ZN(II)2CYS6 TRANSCRIPTION FACTOR (EUROFUNG)-RELATED-RELATED"/>
    <property type="match status" value="1"/>
</dbReference>
<evidence type="ECO:0000313" key="2">
    <source>
        <dbReference type="EMBL" id="KAK5279723.1"/>
    </source>
</evidence>
<feature type="compositionally biased region" description="Low complexity" evidence="1">
    <location>
        <begin position="93"/>
        <end position="110"/>
    </location>
</feature>
<evidence type="ECO:0000256" key="1">
    <source>
        <dbReference type="SAM" id="MobiDB-lite"/>
    </source>
</evidence>
<accession>A0ABR0M429</accession>
<comment type="caution">
    <text evidence="2">The sequence shown here is derived from an EMBL/GenBank/DDBJ whole genome shotgun (WGS) entry which is preliminary data.</text>
</comment>
<reference evidence="2 3" key="1">
    <citation type="submission" date="2023-08" db="EMBL/GenBank/DDBJ databases">
        <title>Black Yeasts Isolated from many extreme environments.</title>
        <authorList>
            <person name="Coleine C."/>
            <person name="Stajich J.E."/>
            <person name="Selbmann L."/>
        </authorList>
    </citation>
    <scope>NUCLEOTIDE SEQUENCE [LARGE SCALE GENOMIC DNA]</scope>
    <source>
        <strain evidence="2 3">CCFEE 536</strain>
    </source>
</reference>
<name>A0ABR0M429_9PEZI</name>
<feature type="non-terminal residue" evidence="2">
    <location>
        <position position="1"/>
    </location>
</feature>
<protein>
    <recommendedName>
        <fullName evidence="4">Zn(2)-C6 fungal-type domain-containing protein</fullName>
    </recommendedName>
</protein>
<dbReference type="EMBL" id="JAVRRA010001593">
    <property type="protein sequence ID" value="KAK5279723.1"/>
    <property type="molecule type" value="Genomic_DNA"/>
</dbReference>
<dbReference type="InterPro" id="IPR052973">
    <property type="entry name" value="Fungal_sec-metab_reg_TF"/>
</dbReference>
<organism evidence="2 3">
    <name type="scientific">Cryomyces antarcticus</name>
    <dbReference type="NCBI Taxonomy" id="329879"/>
    <lineage>
        <taxon>Eukaryota</taxon>
        <taxon>Fungi</taxon>
        <taxon>Dikarya</taxon>
        <taxon>Ascomycota</taxon>
        <taxon>Pezizomycotina</taxon>
        <taxon>Dothideomycetes</taxon>
        <taxon>Dothideomycetes incertae sedis</taxon>
        <taxon>Cryomyces</taxon>
    </lineage>
</organism>
<evidence type="ECO:0008006" key="4">
    <source>
        <dbReference type="Google" id="ProtNLM"/>
    </source>
</evidence>
<sequence length="320" mass="35788">AVFNPSQTLHIRTDSESSASDVLHSANLSGSYEEIPFPLHSPLSEINTDFTQQTIPEALPHVHQDHHRYHHSSDPPAIVSPSSTHEAVPVKNTSSSSTSPASSGAISPPTRARKSPTAKVTKAAIRKISAGSSKKDEGSDKRIGKRKGPLKPEQRQQAHEIRKMRACLRCKFLKKTCDKGDVCNGCQPSHARLWQVPCTRIGIQEIAYFMKGWKADYERHVSIGFSVDNIKGFSQIERTLYITHGFGHYLPVMAREVYVRNENCFDIDWIETLHEKPREFEVPTARLSAGMEGVSAQLLSDYLDCHIDTGFEGFVDEYFE</sequence>
<feature type="compositionally biased region" description="Basic and acidic residues" evidence="1">
    <location>
        <begin position="133"/>
        <end position="142"/>
    </location>
</feature>
<dbReference type="PANTHER" id="PTHR35392:SF1">
    <property type="entry name" value="ZN(II)2CYS6 TRANSCRIPTION FACTOR (EUROFUNG)"/>
    <property type="match status" value="1"/>
</dbReference>
<keyword evidence="3" id="KW-1185">Reference proteome</keyword>
<gene>
    <name evidence="2" type="ORF">LTR16_007447</name>
</gene>
<feature type="region of interest" description="Disordered" evidence="1">
    <location>
        <begin position="1"/>
        <end position="23"/>
    </location>
</feature>
<dbReference type="Proteomes" id="UP001357485">
    <property type="component" value="Unassembled WGS sequence"/>
</dbReference>
<evidence type="ECO:0000313" key="3">
    <source>
        <dbReference type="Proteomes" id="UP001357485"/>
    </source>
</evidence>
<proteinExistence type="predicted"/>
<feature type="region of interest" description="Disordered" evidence="1">
    <location>
        <begin position="63"/>
        <end position="158"/>
    </location>
</feature>